<protein>
    <submittedName>
        <fullName evidence="1">Uncharacterized protein</fullName>
    </submittedName>
</protein>
<name>A0ABX1LQK8_9CYAN</name>
<gene>
    <name evidence="1" type="ORF">HC246_10310</name>
</gene>
<sequence>MEFSTLAGRITDFKWSTSGEILPIHIKPIQSFSFPLSITAFSAISSDVSESFKTNFTIFDGHFSVSENQCVRILRFALINLIVTDHIEAYSYANSSSENNYYFVVGRNSDPVKGVLESEIFKQISLWVNSSTTDMLEIWSWSEGPTIYDLVFSVFSDKKDLFYSEWLIENVYRNFLELGLGQIMTPPSLGITTHSQWLKLDKLQISKIRQEIQIADNLSEQFALMYPDFSQEMNTKILLAIQNRQPKSDD</sequence>
<dbReference type="Proteomes" id="UP000738376">
    <property type="component" value="Unassembled WGS sequence"/>
</dbReference>
<dbReference type="RefSeq" id="WP_169363316.1">
    <property type="nucleotide sequence ID" value="NZ_JAAVJL010000001.1"/>
</dbReference>
<dbReference type="EMBL" id="JAAVJL010000001">
    <property type="protein sequence ID" value="NMF58403.1"/>
    <property type="molecule type" value="Genomic_DNA"/>
</dbReference>
<evidence type="ECO:0000313" key="1">
    <source>
        <dbReference type="EMBL" id="NMF58403.1"/>
    </source>
</evidence>
<comment type="caution">
    <text evidence="1">The sequence shown here is derived from an EMBL/GenBank/DDBJ whole genome shotgun (WGS) entry which is preliminary data.</text>
</comment>
<reference evidence="1 2" key="1">
    <citation type="submission" date="2020-03" db="EMBL/GenBank/DDBJ databases">
        <title>Draft Genome Sequence of 2-Methylisoborneol Producing Pseudanabaena yagii Strain GIHE-NHR1 Isolated from North Han River in South Korea.</title>
        <authorList>
            <person name="Jeong J."/>
        </authorList>
    </citation>
    <scope>NUCLEOTIDE SEQUENCE [LARGE SCALE GENOMIC DNA]</scope>
    <source>
        <strain evidence="1 2">GIHE-NHR1</strain>
    </source>
</reference>
<keyword evidence="2" id="KW-1185">Reference proteome</keyword>
<proteinExistence type="predicted"/>
<evidence type="ECO:0000313" key="2">
    <source>
        <dbReference type="Proteomes" id="UP000738376"/>
    </source>
</evidence>
<organism evidence="1 2">
    <name type="scientific">Pseudanabaena yagii GIHE-NHR1</name>
    <dbReference type="NCBI Taxonomy" id="2722753"/>
    <lineage>
        <taxon>Bacteria</taxon>
        <taxon>Bacillati</taxon>
        <taxon>Cyanobacteriota</taxon>
        <taxon>Cyanophyceae</taxon>
        <taxon>Pseudanabaenales</taxon>
        <taxon>Pseudanabaenaceae</taxon>
        <taxon>Pseudanabaena</taxon>
        <taxon>Pseudanabaena yagii</taxon>
    </lineage>
</organism>
<accession>A0ABX1LQK8</accession>